<evidence type="ECO:0000313" key="2">
    <source>
        <dbReference type="Proteomes" id="UP000298663"/>
    </source>
</evidence>
<reference evidence="1 2" key="1">
    <citation type="journal article" date="2015" name="Genome Biol.">
        <title>Comparative genomics of Steinernema reveals deeply conserved gene regulatory networks.</title>
        <authorList>
            <person name="Dillman A.R."/>
            <person name="Macchietto M."/>
            <person name="Porter C.F."/>
            <person name="Rogers A."/>
            <person name="Williams B."/>
            <person name="Antoshechkin I."/>
            <person name="Lee M.M."/>
            <person name="Goodwin Z."/>
            <person name="Lu X."/>
            <person name="Lewis E.E."/>
            <person name="Goodrich-Blair H."/>
            <person name="Stock S.P."/>
            <person name="Adams B.J."/>
            <person name="Sternberg P.W."/>
            <person name="Mortazavi A."/>
        </authorList>
    </citation>
    <scope>NUCLEOTIDE SEQUENCE [LARGE SCALE GENOMIC DNA]</scope>
    <source>
        <strain evidence="1 2">ALL</strain>
    </source>
</reference>
<dbReference type="AlphaFoldDB" id="A0A4U8ULK7"/>
<dbReference type="EMBL" id="AZBU02000001">
    <property type="protein sequence ID" value="TMS32328.1"/>
    <property type="molecule type" value="Genomic_DNA"/>
</dbReference>
<protein>
    <submittedName>
        <fullName evidence="1">Uncharacterized protein</fullName>
    </submittedName>
</protein>
<comment type="caution">
    <text evidence="1">The sequence shown here is derived from an EMBL/GenBank/DDBJ whole genome shotgun (WGS) entry which is preliminary data.</text>
</comment>
<organism evidence="1 2">
    <name type="scientific">Steinernema carpocapsae</name>
    <name type="common">Entomopathogenic nematode</name>
    <dbReference type="NCBI Taxonomy" id="34508"/>
    <lineage>
        <taxon>Eukaryota</taxon>
        <taxon>Metazoa</taxon>
        <taxon>Ecdysozoa</taxon>
        <taxon>Nematoda</taxon>
        <taxon>Chromadorea</taxon>
        <taxon>Rhabditida</taxon>
        <taxon>Tylenchina</taxon>
        <taxon>Panagrolaimomorpha</taxon>
        <taxon>Strongyloidoidea</taxon>
        <taxon>Steinernematidae</taxon>
        <taxon>Steinernema</taxon>
    </lineage>
</organism>
<sequence>MTLKESGHSLTPVGRSLYGLSLSPLPGFAAHPGAPGIIVATVVRCHRCNRSSLPPPPRSCSYSECLLLHLPQDTSVAFPTPDRMLLLTAQEANMVLMRPLLLLSTDRLRISKKRSFLSSVFSNL</sequence>
<proteinExistence type="predicted"/>
<keyword evidence="2" id="KW-1185">Reference proteome</keyword>
<accession>A0A4U8ULK7</accession>
<gene>
    <name evidence="1" type="ORF">L596_000182</name>
</gene>
<reference evidence="1 2" key="2">
    <citation type="journal article" date="2019" name="G3 (Bethesda)">
        <title>Hybrid Assembly of the Genome of the Entomopathogenic Nematode Steinernema carpocapsae Identifies the X-Chromosome.</title>
        <authorList>
            <person name="Serra L."/>
            <person name="Macchietto M."/>
            <person name="Macias-Munoz A."/>
            <person name="McGill C.J."/>
            <person name="Rodriguez I.M."/>
            <person name="Rodriguez B."/>
            <person name="Murad R."/>
            <person name="Mortazavi A."/>
        </authorList>
    </citation>
    <scope>NUCLEOTIDE SEQUENCE [LARGE SCALE GENOMIC DNA]</scope>
    <source>
        <strain evidence="1 2">ALL</strain>
    </source>
</reference>
<name>A0A4U8ULK7_STECR</name>
<dbReference type="Proteomes" id="UP000298663">
    <property type="component" value="Unassembled WGS sequence"/>
</dbReference>
<evidence type="ECO:0000313" key="1">
    <source>
        <dbReference type="EMBL" id="TMS32328.1"/>
    </source>
</evidence>